<evidence type="ECO:0000259" key="4">
    <source>
        <dbReference type="PROSITE" id="PS50883"/>
    </source>
</evidence>
<feature type="transmembrane region" description="Helical" evidence="1">
    <location>
        <begin position="138"/>
        <end position="157"/>
    </location>
</feature>
<evidence type="ECO:0000259" key="3">
    <source>
        <dbReference type="PROSITE" id="PS50113"/>
    </source>
</evidence>
<dbReference type="EMBL" id="JBHRYR010000003">
    <property type="protein sequence ID" value="MFC3853606.1"/>
    <property type="molecule type" value="Genomic_DNA"/>
</dbReference>
<evidence type="ECO:0000313" key="6">
    <source>
        <dbReference type="EMBL" id="MFC3853606.1"/>
    </source>
</evidence>
<dbReference type="CDD" id="cd01948">
    <property type="entry name" value="EAL"/>
    <property type="match status" value="1"/>
</dbReference>
<feature type="domain" description="GGDEF" evidence="5">
    <location>
        <begin position="465"/>
        <end position="603"/>
    </location>
</feature>
<dbReference type="Pfam" id="PF13426">
    <property type="entry name" value="PAS_9"/>
    <property type="match status" value="1"/>
</dbReference>
<dbReference type="Gene3D" id="3.30.450.20">
    <property type="entry name" value="PAS domain"/>
    <property type="match status" value="1"/>
</dbReference>
<dbReference type="SMART" id="SM00052">
    <property type="entry name" value="EAL"/>
    <property type="match status" value="1"/>
</dbReference>
<dbReference type="InterPro" id="IPR001610">
    <property type="entry name" value="PAC"/>
</dbReference>
<dbReference type="InterPro" id="IPR000014">
    <property type="entry name" value="PAS"/>
</dbReference>
<evidence type="ECO:0000259" key="5">
    <source>
        <dbReference type="PROSITE" id="PS50887"/>
    </source>
</evidence>
<reference evidence="7" key="1">
    <citation type="journal article" date="2019" name="Int. J. Syst. Evol. Microbiol.">
        <title>The Global Catalogue of Microorganisms (GCM) 10K type strain sequencing project: providing services to taxonomists for standard genome sequencing and annotation.</title>
        <authorList>
            <consortium name="The Broad Institute Genomics Platform"/>
            <consortium name="The Broad Institute Genome Sequencing Center for Infectious Disease"/>
            <person name="Wu L."/>
            <person name="Ma J."/>
        </authorList>
    </citation>
    <scope>NUCLEOTIDE SEQUENCE [LARGE SCALE GENOMIC DNA]</scope>
    <source>
        <strain evidence="7">IBRC 10765</strain>
    </source>
</reference>
<gene>
    <name evidence="6" type="ORF">ACFOOG_12235</name>
</gene>
<sequence>MFKPVLPSEITLSYLPFVKTALVDFGRTAREPGLLQSVLWFLLVLSLFTFVPGLLNMSAPSVSVNAYLPLHTALEFAAISIAIIIFTVGWAHTQVEPTFRMVVLAAAFFAVAWLDFSHTLSYPGMPDYFTANSLEKAINFWLAARFVLAIALLLIVLPVSERAMMRRVFYAATAVVVLYITGMHLWFLAFAESVPRTFIPGTGLTAFKIGAEYTVIGLHLLTALLVVLRYRLLQGFQPALLLGAVVQLSLSEFFFTLYGNPYDLYNLAGHILKVTGYGFLFRSFFFEAVTEPYRRLLQARRTLLDTLADQHLSAIAFHTREAIMITDAQRKIIRVNPAFTDITGYAESDVIGQNPKILSSGRHDDEFYRAMWQCIKEQGTWSGDIWNKRKSGEIYAEHAVINAVYDPSGNISHYIASFSDVTEQLNAQEQAHRLAYFDSLTGLANRRLIIEHIRAAQAAGERTGAYSALLFMDLDYFKRLNDTLGHSKGDLLLQQFASRLQNYLRASDTLARPGGDEFILLARNLNQDKQQAAIQVEILGNKILNTVREPFELSGQTYSITVSIGVMLFARDRLSVDELFASADLAMYQSKELGRNQLYFFEPEMQARLNERTAIEQDLNEALEQNAGLRVYYQPKVDLHGTVRGYEALVRWQHPKRGFLNPGDFVALAESTGQIIHLGRWVAQEVFRLQADNKRAGMQMVPIAINVSPREFLEQDYLNWLEEQLKLFDIEPQWIELEITESAVQGNFALVRERLYVLHNMGFRLAMDDFGTGYSSLSYLQQLPLDVLKIDQSFVAHMVDQATDRAIITAILAMAKAMNMVVVAEGVETAAQFTALADQGCDLFQGYYWSKPLPWSEHSSGVQP</sequence>
<feature type="transmembrane region" description="Helical" evidence="1">
    <location>
        <begin position="240"/>
        <end position="258"/>
    </location>
</feature>
<comment type="caution">
    <text evidence="6">The sequence shown here is derived from an EMBL/GenBank/DDBJ whole genome shotgun (WGS) entry which is preliminary data.</text>
</comment>
<dbReference type="Gene3D" id="3.20.20.450">
    <property type="entry name" value="EAL domain"/>
    <property type="match status" value="1"/>
</dbReference>
<keyword evidence="7" id="KW-1185">Reference proteome</keyword>
<dbReference type="InterPro" id="IPR035965">
    <property type="entry name" value="PAS-like_dom_sf"/>
</dbReference>
<keyword evidence="1" id="KW-0472">Membrane</keyword>
<feature type="domain" description="EAL" evidence="4">
    <location>
        <begin position="612"/>
        <end position="864"/>
    </location>
</feature>
<feature type="transmembrane region" description="Helical" evidence="1">
    <location>
        <begin position="209"/>
        <end position="228"/>
    </location>
</feature>
<dbReference type="InterPro" id="IPR000700">
    <property type="entry name" value="PAS-assoc_C"/>
</dbReference>
<dbReference type="RefSeq" id="WP_380696921.1">
    <property type="nucleotide sequence ID" value="NZ_JBHRYR010000003.1"/>
</dbReference>
<organism evidence="6 7">
    <name type="scientific">Saccharospirillum mangrovi</name>
    <dbReference type="NCBI Taxonomy" id="2161747"/>
    <lineage>
        <taxon>Bacteria</taxon>
        <taxon>Pseudomonadati</taxon>
        <taxon>Pseudomonadota</taxon>
        <taxon>Gammaproteobacteria</taxon>
        <taxon>Oceanospirillales</taxon>
        <taxon>Saccharospirillaceae</taxon>
        <taxon>Saccharospirillum</taxon>
    </lineage>
</organism>
<dbReference type="InterPro" id="IPR000160">
    <property type="entry name" value="GGDEF_dom"/>
</dbReference>
<protein>
    <submittedName>
        <fullName evidence="6">EAL domain-containing protein</fullName>
    </submittedName>
</protein>
<accession>A0ABV8A1U9</accession>
<dbReference type="InterPro" id="IPR033425">
    <property type="entry name" value="MASE3"/>
</dbReference>
<dbReference type="InterPro" id="IPR052155">
    <property type="entry name" value="Biofilm_reg_signaling"/>
</dbReference>
<dbReference type="PROSITE" id="PS50887">
    <property type="entry name" value="GGDEF"/>
    <property type="match status" value="1"/>
</dbReference>
<dbReference type="SMART" id="SM00086">
    <property type="entry name" value="PAC"/>
    <property type="match status" value="1"/>
</dbReference>
<dbReference type="SMART" id="SM00091">
    <property type="entry name" value="PAS"/>
    <property type="match status" value="1"/>
</dbReference>
<dbReference type="CDD" id="cd01949">
    <property type="entry name" value="GGDEF"/>
    <property type="match status" value="1"/>
</dbReference>
<feature type="transmembrane region" description="Helical" evidence="1">
    <location>
        <begin position="98"/>
        <end position="118"/>
    </location>
</feature>
<dbReference type="Pfam" id="PF00990">
    <property type="entry name" value="GGDEF"/>
    <property type="match status" value="1"/>
</dbReference>
<dbReference type="SUPFAM" id="SSF141868">
    <property type="entry name" value="EAL domain-like"/>
    <property type="match status" value="1"/>
</dbReference>
<dbReference type="SUPFAM" id="SSF55073">
    <property type="entry name" value="Nucleotide cyclase"/>
    <property type="match status" value="1"/>
</dbReference>
<dbReference type="NCBIfam" id="TIGR00229">
    <property type="entry name" value="sensory_box"/>
    <property type="match status" value="1"/>
</dbReference>
<dbReference type="InterPro" id="IPR035919">
    <property type="entry name" value="EAL_sf"/>
</dbReference>
<evidence type="ECO:0000256" key="1">
    <source>
        <dbReference type="SAM" id="Phobius"/>
    </source>
</evidence>
<keyword evidence="1" id="KW-1133">Transmembrane helix</keyword>
<dbReference type="NCBIfam" id="TIGR00254">
    <property type="entry name" value="GGDEF"/>
    <property type="match status" value="1"/>
</dbReference>
<dbReference type="PANTHER" id="PTHR44757:SF2">
    <property type="entry name" value="BIOFILM ARCHITECTURE MAINTENANCE PROTEIN MBAA"/>
    <property type="match status" value="1"/>
</dbReference>
<dbReference type="PROSITE" id="PS50112">
    <property type="entry name" value="PAS"/>
    <property type="match status" value="1"/>
</dbReference>
<keyword evidence="1" id="KW-0812">Transmembrane</keyword>
<name>A0ABV8A1U9_9GAMM</name>
<dbReference type="Pfam" id="PF17159">
    <property type="entry name" value="MASE3"/>
    <property type="match status" value="1"/>
</dbReference>
<dbReference type="PROSITE" id="PS50883">
    <property type="entry name" value="EAL"/>
    <property type="match status" value="1"/>
</dbReference>
<dbReference type="InterPro" id="IPR043128">
    <property type="entry name" value="Rev_trsase/Diguanyl_cyclase"/>
</dbReference>
<dbReference type="SMART" id="SM00267">
    <property type="entry name" value="GGDEF"/>
    <property type="match status" value="1"/>
</dbReference>
<feature type="transmembrane region" description="Helical" evidence="1">
    <location>
        <begin position="169"/>
        <end position="189"/>
    </location>
</feature>
<dbReference type="InterPro" id="IPR001633">
    <property type="entry name" value="EAL_dom"/>
</dbReference>
<feature type="domain" description="PAC" evidence="3">
    <location>
        <begin position="381"/>
        <end position="433"/>
    </location>
</feature>
<feature type="transmembrane region" description="Helical" evidence="1">
    <location>
        <begin position="37"/>
        <end position="55"/>
    </location>
</feature>
<dbReference type="PROSITE" id="PS50113">
    <property type="entry name" value="PAC"/>
    <property type="match status" value="1"/>
</dbReference>
<dbReference type="Proteomes" id="UP001595617">
    <property type="component" value="Unassembled WGS sequence"/>
</dbReference>
<dbReference type="InterPro" id="IPR029787">
    <property type="entry name" value="Nucleotide_cyclase"/>
</dbReference>
<evidence type="ECO:0000259" key="2">
    <source>
        <dbReference type="PROSITE" id="PS50112"/>
    </source>
</evidence>
<feature type="transmembrane region" description="Helical" evidence="1">
    <location>
        <begin position="67"/>
        <end position="91"/>
    </location>
</feature>
<evidence type="ECO:0000313" key="7">
    <source>
        <dbReference type="Proteomes" id="UP001595617"/>
    </source>
</evidence>
<feature type="domain" description="PAS" evidence="2">
    <location>
        <begin position="308"/>
        <end position="354"/>
    </location>
</feature>
<dbReference type="Gene3D" id="3.30.70.270">
    <property type="match status" value="1"/>
</dbReference>
<proteinExistence type="predicted"/>
<dbReference type="PANTHER" id="PTHR44757">
    <property type="entry name" value="DIGUANYLATE CYCLASE DGCP"/>
    <property type="match status" value="1"/>
</dbReference>
<dbReference type="Pfam" id="PF00563">
    <property type="entry name" value="EAL"/>
    <property type="match status" value="1"/>
</dbReference>
<dbReference type="SUPFAM" id="SSF55785">
    <property type="entry name" value="PYP-like sensor domain (PAS domain)"/>
    <property type="match status" value="1"/>
</dbReference>
<dbReference type="CDD" id="cd00130">
    <property type="entry name" value="PAS"/>
    <property type="match status" value="1"/>
</dbReference>